<sequence>MKNREQLFNKPIMDIIKSRHSVRTYNTEKLSGEIKQKLSEYADDIKGPFDARVRLESIDSFDILEKASGRIGTYGVIKGAQDYIAGIVESGDNDLEQLGYILEKFILYGTSLDLGTCWLGGTFKRSDFAKLVTLHENEKFLIVTPIGYARQKRSIVDSLMRFSAGSNNRKPWEELFFNENWSNYLDEKCEVNYANALEAVRLAPSASNKQPWRILKRGNKYHFYLKSNKGYSDRLGFNIQRIDMGIAMCHFELALKELGIYGNWVIEDQDVVVGSSIENLTYTATWIEFRE</sequence>
<dbReference type="PANTHER" id="PTHR23026">
    <property type="entry name" value="NADPH NITROREDUCTASE"/>
    <property type="match status" value="1"/>
</dbReference>
<feature type="domain" description="Putative nitroreductase TM1586" evidence="4">
    <location>
        <begin position="12"/>
        <end position="254"/>
    </location>
</feature>
<dbReference type="PANTHER" id="PTHR23026:SF90">
    <property type="entry name" value="IODOTYROSINE DEIODINASE 1"/>
    <property type="match status" value="1"/>
</dbReference>
<protein>
    <submittedName>
        <fullName evidence="5">Nitroreductase</fullName>
    </submittedName>
</protein>
<dbReference type="Gene3D" id="3.40.109.30">
    <property type="entry name" value="putative nitroreductase (tm1586), domain 2"/>
    <property type="match status" value="1"/>
</dbReference>
<dbReference type="Proteomes" id="UP000440004">
    <property type="component" value="Unassembled WGS sequence"/>
</dbReference>
<evidence type="ECO:0000256" key="3">
    <source>
        <dbReference type="ARBA" id="ARBA00023002"/>
    </source>
</evidence>
<evidence type="ECO:0000259" key="4">
    <source>
        <dbReference type="Pfam" id="PF14512"/>
    </source>
</evidence>
<reference evidence="5 6" key="1">
    <citation type="submission" date="2019-10" db="EMBL/GenBank/DDBJ databases">
        <title>Alkalibaculum tamaniensis sp.nov., a new alkaliphilic acetogen, isolated on methoxylated aromatics from a mud volcano.</title>
        <authorList>
            <person name="Khomyakova M.A."/>
            <person name="Merkel A.Y."/>
            <person name="Bonch-Osmolovskaya E.A."/>
            <person name="Slobodkin A.I."/>
        </authorList>
    </citation>
    <scope>NUCLEOTIDE SEQUENCE [LARGE SCALE GENOMIC DNA]</scope>
    <source>
        <strain evidence="5 6">M08DMB</strain>
    </source>
</reference>
<keyword evidence="2" id="KW-0288">FMN</keyword>
<dbReference type="InterPro" id="IPR000415">
    <property type="entry name" value="Nitroreductase-like"/>
</dbReference>
<dbReference type="GO" id="GO:0016491">
    <property type="term" value="F:oxidoreductase activity"/>
    <property type="evidence" value="ECO:0007669"/>
    <property type="project" value="UniProtKB-KW"/>
</dbReference>
<keyword evidence="6" id="KW-1185">Reference proteome</keyword>
<gene>
    <name evidence="5" type="ORF">GC105_07150</name>
</gene>
<dbReference type="InterPro" id="IPR029478">
    <property type="entry name" value="TM1586_NiRdase"/>
</dbReference>
<evidence type="ECO:0000313" key="6">
    <source>
        <dbReference type="Proteomes" id="UP000440004"/>
    </source>
</evidence>
<dbReference type="AlphaFoldDB" id="A0A6A7K8X4"/>
<proteinExistence type="predicted"/>
<dbReference type="EMBL" id="WHNX01000008">
    <property type="protein sequence ID" value="MPW25563.1"/>
    <property type="molecule type" value="Genomic_DNA"/>
</dbReference>
<accession>A0A6A7K8X4</accession>
<dbReference type="Gene3D" id="3.40.109.10">
    <property type="entry name" value="NADH Oxidase"/>
    <property type="match status" value="1"/>
</dbReference>
<name>A0A6A7K8X4_9FIRM</name>
<dbReference type="SUPFAM" id="SSF55469">
    <property type="entry name" value="FMN-dependent nitroreductase-like"/>
    <property type="match status" value="1"/>
</dbReference>
<dbReference type="RefSeq" id="WP_152803141.1">
    <property type="nucleotide sequence ID" value="NZ_WHNX01000008.1"/>
</dbReference>
<comment type="caution">
    <text evidence="5">The sequence shown here is derived from an EMBL/GenBank/DDBJ whole genome shotgun (WGS) entry which is preliminary data.</text>
</comment>
<evidence type="ECO:0000313" key="5">
    <source>
        <dbReference type="EMBL" id="MPW25563.1"/>
    </source>
</evidence>
<evidence type="ECO:0000256" key="1">
    <source>
        <dbReference type="ARBA" id="ARBA00022630"/>
    </source>
</evidence>
<dbReference type="InterPro" id="IPR050627">
    <property type="entry name" value="Nitroreductase/BluB"/>
</dbReference>
<dbReference type="Pfam" id="PF14512">
    <property type="entry name" value="TM1586_NiRdase"/>
    <property type="match status" value="1"/>
</dbReference>
<keyword evidence="1" id="KW-0285">Flavoprotein</keyword>
<organism evidence="5 6">
    <name type="scientific">Alkalibaculum sporogenes</name>
    <dbReference type="NCBI Taxonomy" id="2655001"/>
    <lineage>
        <taxon>Bacteria</taxon>
        <taxon>Bacillati</taxon>
        <taxon>Bacillota</taxon>
        <taxon>Clostridia</taxon>
        <taxon>Eubacteriales</taxon>
        <taxon>Eubacteriaceae</taxon>
        <taxon>Alkalibaculum</taxon>
    </lineage>
</organism>
<keyword evidence="3" id="KW-0560">Oxidoreductase</keyword>
<evidence type="ECO:0000256" key="2">
    <source>
        <dbReference type="ARBA" id="ARBA00022643"/>
    </source>
</evidence>